<accession>D8U1D1</accession>
<evidence type="ECO:0000313" key="2">
    <source>
        <dbReference type="Proteomes" id="UP000001058"/>
    </source>
</evidence>
<evidence type="ECO:0000313" key="1">
    <source>
        <dbReference type="EMBL" id="EFJ46615.1"/>
    </source>
</evidence>
<evidence type="ECO:0008006" key="3">
    <source>
        <dbReference type="Google" id="ProtNLM"/>
    </source>
</evidence>
<dbReference type="OrthoDB" id="536809at2759"/>
<dbReference type="InParanoid" id="D8U1D1"/>
<reference evidence="1 2" key="1">
    <citation type="journal article" date="2010" name="Science">
        <title>Genomic analysis of organismal complexity in the multicellular green alga Volvox carteri.</title>
        <authorList>
            <person name="Prochnik S.E."/>
            <person name="Umen J."/>
            <person name="Nedelcu A.M."/>
            <person name="Hallmann A."/>
            <person name="Miller S.M."/>
            <person name="Nishii I."/>
            <person name="Ferris P."/>
            <person name="Kuo A."/>
            <person name="Mitros T."/>
            <person name="Fritz-Laylin L.K."/>
            <person name="Hellsten U."/>
            <person name="Chapman J."/>
            <person name="Simakov O."/>
            <person name="Rensing S.A."/>
            <person name="Terry A."/>
            <person name="Pangilinan J."/>
            <person name="Kapitonov V."/>
            <person name="Jurka J."/>
            <person name="Salamov A."/>
            <person name="Shapiro H."/>
            <person name="Schmutz J."/>
            <person name="Grimwood J."/>
            <person name="Lindquist E."/>
            <person name="Lucas S."/>
            <person name="Grigoriev I.V."/>
            <person name="Schmitt R."/>
            <person name="Kirk D."/>
            <person name="Rokhsar D.S."/>
        </authorList>
    </citation>
    <scope>NUCLEOTIDE SEQUENCE [LARGE SCALE GENOMIC DNA]</scope>
    <source>
        <strain evidence="2">f. Nagariensis / Eve</strain>
    </source>
</reference>
<dbReference type="EMBL" id="GL378350">
    <property type="protein sequence ID" value="EFJ46615.1"/>
    <property type="molecule type" value="Genomic_DNA"/>
</dbReference>
<dbReference type="KEGG" id="vcn:VOLCADRAFT_105516"/>
<protein>
    <recommendedName>
        <fullName evidence="3">Reverse transcriptase domain-containing protein</fullName>
    </recommendedName>
</protein>
<organism evidence="2">
    <name type="scientific">Volvox carteri f. nagariensis</name>
    <dbReference type="NCBI Taxonomy" id="3068"/>
    <lineage>
        <taxon>Eukaryota</taxon>
        <taxon>Viridiplantae</taxon>
        <taxon>Chlorophyta</taxon>
        <taxon>core chlorophytes</taxon>
        <taxon>Chlorophyceae</taxon>
        <taxon>CS clade</taxon>
        <taxon>Chlamydomonadales</taxon>
        <taxon>Volvocaceae</taxon>
        <taxon>Volvox</taxon>
    </lineage>
</organism>
<name>D8U1D1_VOLCA</name>
<keyword evidence="2" id="KW-1185">Reference proteome</keyword>
<dbReference type="RefSeq" id="XP_002952472.1">
    <property type="nucleotide sequence ID" value="XM_002952426.1"/>
</dbReference>
<dbReference type="GeneID" id="9628722"/>
<sequence>MRGRKKVKPVSQRGKAECMTGPYIAKHANLSGTFPFRDALRKWLDSSSRGRYTMNRRWSTLREQSVSLAGGELTNLLFIDDVSLVATGHDRAECLLALLEAYCKATGMAVNAAKCEVLIVGGATREWKRLMEAEYRLGGVGLRVLTGNETARYLGLHYGPGVQFSKFWNSVVKRPGTLCHRAFVADLELALGGVTECWASKVLAFLSSLGAEPPTNTRGNDLIAYYATLELPVESILKVFAKWLDARDYRSQSLSLYEPAPPRGFVTVERLKMSCMFSRNVPLKGAYGLSMMVI</sequence>
<gene>
    <name evidence="1" type="ORF">VOLCADRAFT_105516</name>
</gene>
<proteinExistence type="predicted"/>
<dbReference type="Proteomes" id="UP000001058">
    <property type="component" value="Unassembled WGS sequence"/>
</dbReference>
<dbReference type="AlphaFoldDB" id="D8U1D1"/>